<evidence type="ECO:0000256" key="1">
    <source>
        <dbReference type="SAM" id="Phobius"/>
    </source>
</evidence>
<feature type="transmembrane region" description="Helical" evidence="1">
    <location>
        <begin position="89"/>
        <end position="107"/>
    </location>
</feature>
<accession>A0A2S6IEI8</accession>
<organism evidence="2 3">
    <name type="scientific">Nonlabens xylanidelens</name>
    <dbReference type="NCBI Taxonomy" id="191564"/>
    <lineage>
        <taxon>Bacteria</taxon>
        <taxon>Pseudomonadati</taxon>
        <taxon>Bacteroidota</taxon>
        <taxon>Flavobacteriia</taxon>
        <taxon>Flavobacteriales</taxon>
        <taxon>Flavobacteriaceae</taxon>
        <taxon>Nonlabens</taxon>
    </lineage>
</organism>
<dbReference type="OrthoDB" id="766141at2"/>
<sequence>MIFIFGTKPVLLNEITPKSIKCNFCESQGTVTLISRSSHTHLYYIPMFPLGIKISAYCHDCTYEANQNEFPQNYYSHIDLLKNDSKTPFWQFTGVAIIIIAIILGIGRSRYVENRDAAYIATPAIGDVYHYKTGYSQYSTMKVVSINYDSIFYIHNDMEADRYNMLSELNVEENYGDDIYYILNSELDSMQNANTLIDIIRAED</sequence>
<comment type="caution">
    <text evidence="2">The sequence shown here is derived from an EMBL/GenBank/DDBJ whole genome shotgun (WGS) entry which is preliminary data.</text>
</comment>
<evidence type="ECO:0008006" key="4">
    <source>
        <dbReference type="Google" id="ProtNLM"/>
    </source>
</evidence>
<keyword evidence="3" id="KW-1185">Reference proteome</keyword>
<keyword evidence="1" id="KW-0812">Transmembrane</keyword>
<dbReference type="EMBL" id="PTJE01000010">
    <property type="protein sequence ID" value="PPK92570.1"/>
    <property type="molecule type" value="Genomic_DNA"/>
</dbReference>
<name>A0A2S6IEI8_9FLAO</name>
<dbReference type="RefSeq" id="WP_104516763.1">
    <property type="nucleotide sequence ID" value="NZ_MQVW01000002.1"/>
</dbReference>
<dbReference type="AlphaFoldDB" id="A0A2S6IEI8"/>
<keyword evidence="1" id="KW-0472">Membrane</keyword>
<reference evidence="2 3" key="1">
    <citation type="submission" date="2018-02" db="EMBL/GenBank/DDBJ databases">
        <title>Genomic Encyclopedia of Archaeal and Bacterial Type Strains, Phase II (KMG-II): from individual species to whole genera.</title>
        <authorList>
            <person name="Goeker M."/>
        </authorList>
    </citation>
    <scope>NUCLEOTIDE SEQUENCE [LARGE SCALE GENOMIC DNA]</scope>
    <source>
        <strain evidence="2 3">DSM 16809</strain>
    </source>
</reference>
<evidence type="ECO:0000313" key="3">
    <source>
        <dbReference type="Proteomes" id="UP000239002"/>
    </source>
</evidence>
<dbReference type="Proteomes" id="UP000239002">
    <property type="component" value="Unassembled WGS sequence"/>
</dbReference>
<gene>
    <name evidence="2" type="ORF">LY01_02971</name>
</gene>
<protein>
    <recommendedName>
        <fullName evidence="4">Zinc ribbon family protein</fullName>
    </recommendedName>
</protein>
<keyword evidence="1" id="KW-1133">Transmembrane helix</keyword>
<evidence type="ECO:0000313" key="2">
    <source>
        <dbReference type="EMBL" id="PPK92570.1"/>
    </source>
</evidence>
<proteinExistence type="predicted"/>